<gene>
    <name evidence="1" type="ORF">Fcan01_16868</name>
</gene>
<sequence length="108" mass="12358">MYTQRSDEAALQNPVILREIFKYRPLRTKEIRLMSQAWNQTLLSFPKPLIGLVLDSDRNLGKSEFAKMEGKLARRIRDVGRDESELSSLPLMYGVSRICAISGYHGKS</sequence>
<dbReference type="EMBL" id="LNIX01000012">
    <property type="protein sequence ID" value="OXA47937.1"/>
    <property type="molecule type" value="Genomic_DNA"/>
</dbReference>
<keyword evidence="2" id="KW-1185">Reference proteome</keyword>
<evidence type="ECO:0000313" key="1">
    <source>
        <dbReference type="EMBL" id="OXA47937.1"/>
    </source>
</evidence>
<evidence type="ECO:0000313" key="2">
    <source>
        <dbReference type="Proteomes" id="UP000198287"/>
    </source>
</evidence>
<reference evidence="1 2" key="1">
    <citation type="submission" date="2015-12" db="EMBL/GenBank/DDBJ databases">
        <title>The genome of Folsomia candida.</title>
        <authorList>
            <person name="Faddeeva A."/>
            <person name="Derks M.F."/>
            <person name="Anvar Y."/>
            <person name="Smit S."/>
            <person name="Van Straalen N."/>
            <person name="Roelofs D."/>
        </authorList>
    </citation>
    <scope>NUCLEOTIDE SEQUENCE [LARGE SCALE GENOMIC DNA]</scope>
    <source>
        <strain evidence="1 2">VU population</strain>
        <tissue evidence="1">Whole body</tissue>
    </source>
</reference>
<dbReference type="Proteomes" id="UP000198287">
    <property type="component" value="Unassembled WGS sequence"/>
</dbReference>
<proteinExistence type="predicted"/>
<comment type="caution">
    <text evidence="1">The sequence shown here is derived from an EMBL/GenBank/DDBJ whole genome shotgun (WGS) entry which is preliminary data.</text>
</comment>
<protein>
    <submittedName>
        <fullName evidence="1">Uncharacterized protein</fullName>
    </submittedName>
</protein>
<name>A0A226DTB0_FOLCA</name>
<accession>A0A226DTB0</accession>
<dbReference type="AlphaFoldDB" id="A0A226DTB0"/>
<organism evidence="1 2">
    <name type="scientific">Folsomia candida</name>
    <name type="common">Springtail</name>
    <dbReference type="NCBI Taxonomy" id="158441"/>
    <lineage>
        <taxon>Eukaryota</taxon>
        <taxon>Metazoa</taxon>
        <taxon>Ecdysozoa</taxon>
        <taxon>Arthropoda</taxon>
        <taxon>Hexapoda</taxon>
        <taxon>Collembola</taxon>
        <taxon>Entomobryomorpha</taxon>
        <taxon>Isotomoidea</taxon>
        <taxon>Isotomidae</taxon>
        <taxon>Proisotominae</taxon>
        <taxon>Folsomia</taxon>
    </lineage>
</organism>